<evidence type="ECO:0000259" key="12">
    <source>
        <dbReference type="Pfam" id="PF23598"/>
    </source>
</evidence>
<evidence type="ECO:0000256" key="6">
    <source>
        <dbReference type="ARBA" id="ARBA00022737"/>
    </source>
</evidence>
<dbReference type="InterPro" id="IPR032675">
    <property type="entry name" value="LRR_dom_sf"/>
</dbReference>
<evidence type="ECO:0000256" key="5">
    <source>
        <dbReference type="ARBA" id="ARBA00022729"/>
    </source>
</evidence>
<dbReference type="FunFam" id="3.80.10.10:FF:000383">
    <property type="entry name" value="Leucine-rich repeat receptor protein kinase EMS1"/>
    <property type="match status" value="1"/>
</dbReference>
<dbReference type="SUPFAM" id="SSF52058">
    <property type="entry name" value="L domain-like"/>
    <property type="match status" value="1"/>
</dbReference>
<dbReference type="Gene3D" id="3.80.10.10">
    <property type="entry name" value="Ribonuclease Inhibitor"/>
    <property type="match status" value="3"/>
</dbReference>
<keyword evidence="3" id="KW-0433">Leucine-rich repeat</keyword>
<organism evidence="13">
    <name type="scientific">Arabidopsis thaliana</name>
    <name type="common">Mouse-ear cress</name>
    <dbReference type="NCBI Taxonomy" id="3702"/>
    <lineage>
        <taxon>Eukaryota</taxon>
        <taxon>Viridiplantae</taxon>
        <taxon>Streptophyta</taxon>
        <taxon>Embryophyta</taxon>
        <taxon>Tracheophyta</taxon>
        <taxon>Spermatophyta</taxon>
        <taxon>Magnoliopsida</taxon>
        <taxon>eudicotyledons</taxon>
        <taxon>Gunneridae</taxon>
        <taxon>Pentapetalae</taxon>
        <taxon>rosids</taxon>
        <taxon>malvids</taxon>
        <taxon>Brassicales</taxon>
        <taxon>Brassicaceae</taxon>
        <taxon>Camelineae</taxon>
        <taxon>Arabidopsis</taxon>
    </lineage>
</organism>
<evidence type="ECO:0000256" key="9">
    <source>
        <dbReference type="ARBA" id="ARBA00023170"/>
    </source>
</evidence>
<evidence type="ECO:0000256" key="8">
    <source>
        <dbReference type="ARBA" id="ARBA00023136"/>
    </source>
</evidence>
<evidence type="ECO:0000256" key="1">
    <source>
        <dbReference type="ARBA" id="ARBA00004251"/>
    </source>
</evidence>
<sequence>MVALESAEETKTETKRRRKKEKLTIMATEERKNKCCRNTGDGRYINSCLNDDVSTVRYDCLYLILRIYALLLLFNVSFAKTLKRDMKALNEIKKLVGWRLVYSWVGDDPCGDGVLPPWSGVTCSKVGDYRVVVKLEVYSMSIVGNFPKAITKLLDLTVLDMHNNKLTGPIPPEIGRLKRLITLNLRWNKLQQALPPEIGGLKSLTYLYLSFNNFKGEIPKELANLHELQYLHIQENHFTGRIPAELGTLQKLRHLDAGNNNLVGSISDLFRIEGCFPALRNLFLNNNYLTGGLPNKLANLTNLEILYLSFNKMTGAIPAALASIPRLTNLHLDHNLFNGSIPEAFYKHPNLKDMYIEGNAFKSDVKAIGAHKVLELSDTDFLV</sequence>
<protein>
    <submittedName>
        <fullName evidence="13">F16A14.12</fullName>
    </submittedName>
</protein>
<feature type="domain" description="Disease resistance R13L4/SHOC-2-like LRR" evidence="12">
    <location>
        <begin position="144"/>
        <end position="336"/>
    </location>
</feature>
<proteinExistence type="predicted"/>
<dbReference type="TAIR" id="AT1G13910"/>
<dbReference type="FunFam" id="3.80.10.10:FF:000129">
    <property type="entry name" value="Leucine-rich repeat receptor-like kinase"/>
    <property type="match status" value="1"/>
</dbReference>
<feature type="region of interest" description="Disordered" evidence="11">
    <location>
        <begin position="1"/>
        <end position="20"/>
    </location>
</feature>
<dbReference type="GO" id="GO:0007165">
    <property type="term" value="P:signal transduction"/>
    <property type="evidence" value="ECO:0000305"/>
    <property type="project" value="TIGR"/>
</dbReference>
<name>Q9LMG6_ARATH</name>
<reference evidence="13" key="3">
    <citation type="submission" date="2000-06" db="EMBL/GenBank/DDBJ databases">
        <authorList>
            <person name="Cheuk R."/>
            <person name="Shinn P."/>
            <person name="Brooks S."/>
            <person name="Buehler E."/>
            <person name="Chao Q."/>
            <person name="Johnson-Hopson C."/>
            <person name="Khan S."/>
            <person name="Kim C."/>
            <person name="Altafi H."/>
            <person name="Bei B."/>
            <person name="Chin C."/>
            <person name="Chiou J."/>
            <person name="Choi E."/>
            <person name="Conn L."/>
            <person name="Conway A."/>
            <person name="Gonzalez A."/>
            <person name="Hansen N."/>
            <person name="Howing B."/>
            <person name="Koo T."/>
            <person name="Lam B."/>
            <person name="Lee J."/>
            <person name="Lenz C."/>
            <person name="Li J."/>
            <person name="Liu A."/>
            <person name="Liu J."/>
            <person name="Liu S."/>
            <person name="Mukharsky N."/>
            <person name="Nguyen M."/>
            <person name="Palm C."/>
            <person name="Pham P."/>
            <person name="Sakano H."/>
            <person name="Schwartz J."/>
            <person name="Southwick A."/>
            <person name="Thaveri A."/>
            <person name="Toriumi M."/>
            <person name="Vaysberg M."/>
            <person name="Yu G."/>
            <person name="Davis R."/>
            <person name="Federspiel N."/>
            <person name="Theologis A."/>
            <person name="Ecker J."/>
        </authorList>
    </citation>
    <scope>NUCLEOTIDE SEQUENCE</scope>
</reference>
<evidence type="ECO:0000256" key="10">
    <source>
        <dbReference type="ARBA" id="ARBA00023180"/>
    </source>
</evidence>
<dbReference type="PANTHER" id="PTHR48064">
    <property type="entry name" value="OS01G0750400 PROTEIN"/>
    <property type="match status" value="1"/>
</dbReference>
<dbReference type="InterPro" id="IPR003591">
    <property type="entry name" value="Leu-rich_rpt_typical-subtyp"/>
</dbReference>
<dbReference type="GO" id="GO:0005886">
    <property type="term" value="C:plasma membrane"/>
    <property type="evidence" value="ECO:0007669"/>
    <property type="project" value="UniProtKB-SubCell"/>
</dbReference>
<accession>Q9LMG6</accession>
<evidence type="ECO:0000313" key="13">
    <source>
        <dbReference type="EMBL" id="AAF79397.1"/>
    </source>
</evidence>
<dbReference type="EMBL" id="AC068197">
    <property type="protein sequence ID" value="AAF79397.1"/>
    <property type="molecule type" value="Genomic_DNA"/>
</dbReference>
<dbReference type="Pfam" id="PF23598">
    <property type="entry name" value="LRR_14"/>
    <property type="match status" value="1"/>
</dbReference>
<dbReference type="AlphaFoldDB" id="Q9LMG6"/>
<dbReference type="InterPro" id="IPR053038">
    <property type="entry name" value="RLP_Defense"/>
</dbReference>
<keyword evidence="2" id="KW-1003">Cell membrane</keyword>
<dbReference type="InterPro" id="IPR055414">
    <property type="entry name" value="LRR_R13L4/SHOC2-like"/>
</dbReference>
<evidence type="ECO:0000256" key="11">
    <source>
        <dbReference type="SAM" id="MobiDB-lite"/>
    </source>
</evidence>
<keyword evidence="8" id="KW-0472">Membrane</keyword>
<keyword evidence="6" id="KW-0677">Repeat</keyword>
<evidence type="ECO:0000256" key="7">
    <source>
        <dbReference type="ARBA" id="ARBA00022989"/>
    </source>
</evidence>
<evidence type="ECO:0000256" key="2">
    <source>
        <dbReference type="ARBA" id="ARBA00022475"/>
    </source>
</evidence>
<dbReference type="ExpressionAtlas" id="Q9LMG6">
    <property type="expression patterns" value="baseline and differential"/>
</dbReference>
<keyword evidence="4" id="KW-0812">Transmembrane</keyword>
<dbReference type="GO" id="GO:0051606">
    <property type="term" value="P:detection of stimulus"/>
    <property type="evidence" value="ECO:0007669"/>
    <property type="project" value="UniProtKB-ARBA"/>
</dbReference>
<evidence type="ECO:0000256" key="4">
    <source>
        <dbReference type="ARBA" id="ARBA00022692"/>
    </source>
</evidence>
<dbReference type="SMART" id="SM00369">
    <property type="entry name" value="LRR_TYP"/>
    <property type="match status" value="5"/>
</dbReference>
<keyword evidence="7" id="KW-1133">Transmembrane helix</keyword>
<reference key="1">
    <citation type="journal article" date="2000" name="Nature">
        <title>Sequence and analysis of chromosome 1 of the plant Arabidopsis thaliana.</title>
        <authorList>
            <person name="Theologis A."/>
            <person name="Ecker J.R."/>
            <person name="Palm C.J."/>
            <person name="Federspiel N.A."/>
            <person name="Kaul S."/>
            <person name="White O."/>
            <person name="Alonso J."/>
            <person name="Altafi H."/>
            <person name="Araujo R."/>
            <person name="Bowman C.L."/>
            <person name="Brooks S.Y."/>
            <person name="Buehler E."/>
            <person name="Chan A."/>
            <person name="Chao Q."/>
            <person name="Chen H."/>
            <person name="Cheuk R.F."/>
            <person name="Chin C.W."/>
            <person name="Chung M.K."/>
            <person name="Conn L."/>
            <person name="Conway A.B."/>
            <person name="Conway A.R."/>
            <person name="Creasy T.H."/>
            <person name="Dewar K."/>
            <person name="Dunn P."/>
            <person name="Etgu P."/>
            <person name="Feldblyum T.V."/>
            <person name="Feng J."/>
            <person name="Fong B."/>
            <person name="Fujii C.Y."/>
            <person name="Gill J.E."/>
            <person name="Goldsmith A.D."/>
            <person name="Haas B."/>
            <person name="Hansen N.F."/>
            <person name="Hughes B."/>
            <person name="Huizar L."/>
            <person name="Hunter J.L."/>
            <person name="Jenkins J."/>
            <person name="Johnson-Hopson C."/>
            <person name="Khan S."/>
            <person name="Khaykin E."/>
            <person name="Kim C.J."/>
            <person name="Koo H.L."/>
            <person name="Kremenetskaia I."/>
            <person name="Kurtz D.B."/>
            <person name="Kwan A."/>
            <person name="Lam B."/>
            <person name="Langin-Hooper S."/>
            <person name="Lee A."/>
            <person name="Lee J.M."/>
            <person name="Lenz C.A."/>
            <person name="Li J.H."/>
            <person name="Li Y."/>
            <person name="Lin X."/>
            <person name="Liu S.X."/>
            <person name="Liu Z.A."/>
            <person name="Luros J.S."/>
            <person name="Maiti R."/>
            <person name="Marziali A."/>
            <person name="Militscher J."/>
            <person name="Miranda M."/>
            <person name="Nguyen M."/>
            <person name="Nierman W.C."/>
            <person name="Osborne B.I."/>
            <person name="Pai G."/>
            <person name="Peterson J."/>
            <person name="Pham P.K."/>
            <person name="Rizzo M."/>
            <person name="Rooney T."/>
            <person name="Rowley D."/>
            <person name="Sakano H."/>
            <person name="Salzberg S.L."/>
            <person name="Schwartz J.R."/>
            <person name="Shinn P."/>
            <person name="Southwick A.M."/>
            <person name="Sun H."/>
            <person name="Tallon L.J."/>
            <person name="Tambunga G."/>
            <person name="Toriumi M.J."/>
            <person name="Town C.D."/>
            <person name="Utterback T."/>
            <person name="Van Aken S."/>
            <person name="Vaysberg M."/>
            <person name="Vysotskaia V.S."/>
            <person name="Walker M."/>
            <person name="Wu D."/>
            <person name="Yu G."/>
            <person name="Fraser C.M."/>
            <person name="Venter J.C."/>
            <person name="Davis R.W."/>
        </authorList>
    </citation>
    <scope>NUCLEOTIDE SEQUENCE [LARGE SCALE GENOMIC DNA]</scope>
    <source>
        <strain>cv. Columbia</strain>
    </source>
</reference>
<keyword evidence="9" id="KW-0675">Receptor</keyword>
<keyword evidence="5" id="KW-0732">Signal</keyword>
<evidence type="ECO:0000256" key="3">
    <source>
        <dbReference type="ARBA" id="ARBA00022614"/>
    </source>
</evidence>
<keyword evidence="10" id="KW-0325">Glycoprotein</keyword>
<comment type="subcellular location">
    <subcellularLocation>
        <location evidence="1">Cell membrane</location>
        <topology evidence="1">Single-pass type I membrane protein</topology>
    </subcellularLocation>
</comment>
<dbReference type="FunFam" id="3.80.10.10:FF:000470">
    <property type="entry name" value="LRR receptor-like serine/threonine-protein kinase RPK2"/>
    <property type="match status" value="1"/>
</dbReference>
<reference evidence="13" key="2">
    <citation type="submission" date="2000-05" db="EMBL/GenBank/DDBJ databases">
        <title>Genomic sequence for Arabidopsis thaliana BAC F16A14 from chromosome I.</title>
        <authorList>
            <person name="Shinn P."/>
            <person name="Brooks S."/>
            <person name="Buehler E."/>
            <person name="Chao Q."/>
            <person name="Johnson-Hopson C."/>
            <person name="Khan S."/>
            <person name="Kim C."/>
            <person name="Altafi H."/>
            <person name="Bei Q."/>
            <person name="Chin C."/>
            <person name="Chiou J."/>
            <person name="Choi E."/>
            <person name="Conn L."/>
            <person name="Conway A."/>
            <person name="Gonzales A."/>
            <person name="Hansen N."/>
            <person name="Howing B."/>
            <person name="Koo T."/>
            <person name="Lam B."/>
            <person name="Lee J."/>
            <person name="Lenz C."/>
            <person name="Li J."/>
            <person name="Liu A."/>
            <person name="Liu K."/>
            <person name="Liu S."/>
            <person name="Mukharsky N."/>
            <person name="Nguyen M."/>
            <person name="Palm C."/>
            <person name="Pham P."/>
            <person name="Sakano H."/>
            <person name="Schwartz J."/>
            <person name="Southwick A."/>
            <person name="Thaveri A."/>
            <person name="Toriumi M."/>
            <person name="Vaysberg M."/>
            <person name="Yu G."/>
            <person name="Federspiel N.A."/>
            <person name="Theologis A."/>
            <person name="Ecker J.R."/>
        </authorList>
    </citation>
    <scope>NUCLEOTIDE SEQUENCE</scope>
</reference>
<dbReference type="PIR" id="B86272">
    <property type="entry name" value="B86272"/>
</dbReference>
<dbReference type="PANTHER" id="PTHR48064:SF6">
    <property type="entry name" value="RECEPTOR-LIKE PROTEIN KINASE 2"/>
    <property type="match status" value="1"/>
</dbReference>